<name>A0ABP8TYM1_9ACTN</name>
<evidence type="ECO:0000313" key="2">
    <source>
        <dbReference type="EMBL" id="GAA4616187.1"/>
    </source>
</evidence>
<feature type="compositionally biased region" description="Polar residues" evidence="1">
    <location>
        <begin position="127"/>
        <end position="137"/>
    </location>
</feature>
<feature type="region of interest" description="Disordered" evidence="1">
    <location>
        <begin position="115"/>
        <end position="137"/>
    </location>
</feature>
<protein>
    <recommendedName>
        <fullName evidence="4">Membrane transport protein MMPL domain-containing protein</fullName>
    </recommendedName>
</protein>
<evidence type="ECO:0000313" key="3">
    <source>
        <dbReference type="Proteomes" id="UP001500212"/>
    </source>
</evidence>
<dbReference type="EMBL" id="BAABHJ010000032">
    <property type="protein sequence ID" value="GAA4616187.1"/>
    <property type="molecule type" value="Genomic_DNA"/>
</dbReference>
<evidence type="ECO:0008006" key="4">
    <source>
        <dbReference type="Google" id="ProtNLM"/>
    </source>
</evidence>
<gene>
    <name evidence="2" type="ORF">GCM10023195_71820</name>
</gene>
<comment type="caution">
    <text evidence="2">The sequence shown here is derived from an EMBL/GenBank/DDBJ whole genome shotgun (WGS) entry which is preliminary data.</text>
</comment>
<accession>A0ABP8TYM1</accession>
<organism evidence="2 3">
    <name type="scientific">Actinoallomurus liliacearum</name>
    <dbReference type="NCBI Taxonomy" id="1080073"/>
    <lineage>
        <taxon>Bacteria</taxon>
        <taxon>Bacillati</taxon>
        <taxon>Actinomycetota</taxon>
        <taxon>Actinomycetes</taxon>
        <taxon>Streptosporangiales</taxon>
        <taxon>Thermomonosporaceae</taxon>
        <taxon>Actinoallomurus</taxon>
    </lineage>
</organism>
<sequence>MFAALGRFAAARRRWVVAAALVFAVFAGVWGTGVFGAFTGGAGFDPPAAESSRADRILAGPLGRYAADVVVLYEDPARTVDDPAFVPATMRLLGARVWWAPRPLARWWDRHGLREDAGPAAPGRSDPATTPTGAARA</sequence>
<dbReference type="Proteomes" id="UP001500212">
    <property type="component" value="Unassembled WGS sequence"/>
</dbReference>
<proteinExistence type="predicted"/>
<reference evidence="3" key="1">
    <citation type="journal article" date="2019" name="Int. J. Syst. Evol. Microbiol.">
        <title>The Global Catalogue of Microorganisms (GCM) 10K type strain sequencing project: providing services to taxonomists for standard genome sequencing and annotation.</title>
        <authorList>
            <consortium name="The Broad Institute Genomics Platform"/>
            <consortium name="The Broad Institute Genome Sequencing Center for Infectious Disease"/>
            <person name="Wu L."/>
            <person name="Ma J."/>
        </authorList>
    </citation>
    <scope>NUCLEOTIDE SEQUENCE [LARGE SCALE GENOMIC DNA]</scope>
    <source>
        <strain evidence="3">JCM 17938</strain>
    </source>
</reference>
<evidence type="ECO:0000256" key="1">
    <source>
        <dbReference type="SAM" id="MobiDB-lite"/>
    </source>
</evidence>
<keyword evidence="3" id="KW-1185">Reference proteome</keyword>